<feature type="non-terminal residue" evidence="2">
    <location>
        <position position="1"/>
    </location>
</feature>
<gene>
    <name evidence="2" type="ORF">Tci_924076</name>
</gene>
<dbReference type="EMBL" id="BKCJ011778052">
    <property type="protein sequence ID" value="GFD52107.1"/>
    <property type="molecule type" value="Genomic_DNA"/>
</dbReference>
<sequence length="109" mass="11792">VLFNLQTAKKKSPTDWYILQKRSKEPTKSSGREESLSLYAELGLSDSGTESNEINPAVIKSEYQEEDQAGSDPGKHAEGQARPNPGVIPESHPLTTPGVLAGPNPEHPE</sequence>
<feature type="region of interest" description="Disordered" evidence="1">
    <location>
        <begin position="41"/>
        <end position="109"/>
    </location>
</feature>
<accession>A0A699WX69</accession>
<evidence type="ECO:0000313" key="2">
    <source>
        <dbReference type="EMBL" id="GFD52107.1"/>
    </source>
</evidence>
<protein>
    <submittedName>
        <fullName evidence="2">Uncharacterized protein</fullName>
    </submittedName>
</protein>
<proteinExistence type="predicted"/>
<feature type="non-terminal residue" evidence="2">
    <location>
        <position position="109"/>
    </location>
</feature>
<reference evidence="2" key="1">
    <citation type="journal article" date="2019" name="Sci. Rep.">
        <title>Draft genome of Tanacetum cinerariifolium, the natural source of mosquito coil.</title>
        <authorList>
            <person name="Yamashiro T."/>
            <person name="Shiraishi A."/>
            <person name="Satake H."/>
            <person name="Nakayama K."/>
        </authorList>
    </citation>
    <scope>NUCLEOTIDE SEQUENCE</scope>
</reference>
<name>A0A699WX69_TANCI</name>
<organism evidence="2">
    <name type="scientific">Tanacetum cinerariifolium</name>
    <name type="common">Dalmatian daisy</name>
    <name type="synonym">Chrysanthemum cinerariifolium</name>
    <dbReference type="NCBI Taxonomy" id="118510"/>
    <lineage>
        <taxon>Eukaryota</taxon>
        <taxon>Viridiplantae</taxon>
        <taxon>Streptophyta</taxon>
        <taxon>Embryophyta</taxon>
        <taxon>Tracheophyta</taxon>
        <taxon>Spermatophyta</taxon>
        <taxon>Magnoliopsida</taxon>
        <taxon>eudicotyledons</taxon>
        <taxon>Gunneridae</taxon>
        <taxon>Pentapetalae</taxon>
        <taxon>asterids</taxon>
        <taxon>campanulids</taxon>
        <taxon>Asterales</taxon>
        <taxon>Asteraceae</taxon>
        <taxon>Asteroideae</taxon>
        <taxon>Anthemideae</taxon>
        <taxon>Anthemidinae</taxon>
        <taxon>Tanacetum</taxon>
    </lineage>
</organism>
<evidence type="ECO:0000256" key="1">
    <source>
        <dbReference type="SAM" id="MobiDB-lite"/>
    </source>
</evidence>
<dbReference type="AlphaFoldDB" id="A0A699WX69"/>
<comment type="caution">
    <text evidence="2">The sequence shown here is derived from an EMBL/GenBank/DDBJ whole genome shotgun (WGS) entry which is preliminary data.</text>
</comment>